<dbReference type="SUPFAM" id="SSF56935">
    <property type="entry name" value="Porins"/>
    <property type="match status" value="1"/>
</dbReference>
<sequence length="130" mass="14020">MDGFGARAQVEWFPSELTTVTLIGSRTIKDSASAKVASYISNNATLRVDHELLRNVLVSANIGSSKDEYQGSTREDKVTSAGIRGTYLINHNVGLTAGYAYEKRTTSGLVADRGAEYKVNKVSAGLTLQF</sequence>
<name>A0A1J5Q8M8_9ZZZZ</name>
<accession>A0A1J5Q8M8</accession>
<comment type="caution">
    <text evidence="1">The sequence shown here is derived from an EMBL/GenBank/DDBJ whole genome shotgun (WGS) entry which is preliminary data.</text>
</comment>
<evidence type="ECO:0000313" key="1">
    <source>
        <dbReference type="EMBL" id="OIQ73843.1"/>
    </source>
</evidence>
<reference evidence="1" key="1">
    <citation type="submission" date="2016-10" db="EMBL/GenBank/DDBJ databases">
        <title>Sequence of Gallionella enrichment culture.</title>
        <authorList>
            <person name="Poehlein A."/>
            <person name="Muehling M."/>
            <person name="Daniel R."/>
        </authorList>
    </citation>
    <scope>NUCLEOTIDE SEQUENCE</scope>
</reference>
<evidence type="ECO:0008006" key="2">
    <source>
        <dbReference type="Google" id="ProtNLM"/>
    </source>
</evidence>
<organism evidence="1">
    <name type="scientific">mine drainage metagenome</name>
    <dbReference type="NCBI Taxonomy" id="410659"/>
    <lineage>
        <taxon>unclassified sequences</taxon>
        <taxon>metagenomes</taxon>
        <taxon>ecological metagenomes</taxon>
    </lineage>
</organism>
<proteinExistence type="predicted"/>
<gene>
    <name evidence="1" type="ORF">GALL_445160</name>
</gene>
<dbReference type="AlphaFoldDB" id="A0A1J5Q8M8"/>
<dbReference type="EMBL" id="MLJW01002716">
    <property type="protein sequence ID" value="OIQ73843.1"/>
    <property type="molecule type" value="Genomic_DNA"/>
</dbReference>
<dbReference type="InterPro" id="IPR018759">
    <property type="entry name" value="BBP2_2"/>
</dbReference>
<dbReference type="Pfam" id="PF10082">
    <property type="entry name" value="BBP2_2"/>
    <property type="match status" value="1"/>
</dbReference>
<protein>
    <recommendedName>
        <fullName evidence="2">Outer membrane protein beta-barrel domain-containing protein</fullName>
    </recommendedName>
</protein>